<organism evidence="1 2">
    <name type="scientific">Caballeronia grimmiae</name>
    <dbReference type="NCBI Taxonomy" id="1071679"/>
    <lineage>
        <taxon>Bacteria</taxon>
        <taxon>Pseudomonadati</taxon>
        <taxon>Pseudomonadota</taxon>
        <taxon>Betaproteobacteria</taxon>
        <taxon>Burkholderiales</taxon>
        <taxon>Burkholderiaceae</taxon>
        <taxon>Caballeronia</taxon>
    </lineage>
</organism>
<reference evidence="1 2" key="1">
    <citation type="submission" date="2014-03" db="EMBL/GenBank/DDBJ databases">
        <title>Draft Genome Sequences of Four Burkholderia Strains.</title>
        <authorList>
            <person name="Liu X.Y."/>
            <person name="Li C.X."/>
            <person name="Xu J.H."/>
        </authorList>
    </citation>
    <scope>NUCLEOTIDE SEQUENCE [LARGE SCALE GENOMIC DNA]</scope>
    <source>
        <strain evidence="1 2">R27</strain>
    </source>
</reference>
<dbReference type="EMBL" id="JFHE01000005">
    <property type="protein sequence ID" value="KDR35985.1"/>
    <property type="molecule type" value="Genomic_DNA"/>
</dbReference>
<evidence type="ECO:0000313" key="1">
    <source>
        <dbReference type="EMBL" id="KDR35985.1"/>
    </source>
</evidence>
<dbReference type="AlphaFoldDB" id="A0A069P5M4"/>
<accession>A0A069P5M4</accession>
<comment type="caution">
    <text evidence="1">The sequence shown here is derived from an EMBL/GenBank/DDBJ whole genome shotgun (WGS) entry which is preliminary data.</text>
</comment>
<dbReference type="eggNOG" id="ENOG5032P69">
    <property type="taxonomic scope" value="Bacteria"/>
</dbReference>
<dbReference type="Proteomes" id="UP000027439">
    <property type="component" value="Unassembled WGS sequence"/>
</dbReference>
<protein>
    <submittedName>
        <fullName evidence="1">Uncharacterized protein</fullName>
    </submittedName>
</protein>
<sequence>MKDVTDRRTFELPAFSDQTLVTQRVATELREGGLLTAFALVRVPGGWVVRFFGTKDRAVALRAVKDGAARVFKSLDAAASAVEVVGFEVSALGTSV</sequence>
<name>A0A069P5M4_9BURK</name>
<evidence type="ECO:0000313" key="2">
    <source>
        <dbReference type="Proteomes" id="UP000027439"/>
    </source>
</evidence>
<proteinExistence type="predicted"/>
<gene>
    <name evidence="1" type="ORF">BG57_24390</name>
</gene>